<dbReference type="Proteomes" id="UP000604475">
    <property type="component" value="Unassembled WGS sequence"/>
</dbReference>
<dbReference type="SUPFAM" id="SSF53254">
    <property type="entry name" value="Phosphoglycerate mutase-like"/>
    <property type="match status" value="1"/>
</dbReference>
<dbReference type="EMBL" id="JAEACQ010000162">
    <property type="protein sequence ID" value="MBL7627625.1"/>
    <property type="molecule type" value="Genomic_DNA"/>
</dbReference>
<dbReference type="AlphaFoldDB" id="A0A937REQ8"/>
<dbReference type="SMART" id="SM00855">
    <property type="entry name" value="PGAM"/>
    <property type="match status" value="1"/>
</dbReference>
<sequence length="160" mass="17460">MLIVRHARAIPKDSWTGPDADRPLTAAGVRQAATFAQVVTRDLPVRRVLTSPTLRCEQTVAPLVAARRVPLLRRAALGVDGSARALLELLASDEADGAVLCTHGERLRDLFEAWHARGRHGVPSSDGRTRKGDAWLLRGYPSEDATVEYLVTPDLHRSGQ</sequence>
<dbReference type="Gene3D" id="3.40.50.1240">
    <property type="entry name" value="Phosphoglycerate mutase-like"/>
    <property type="match status" value="1"/>
</dbReference>
<comment type="caution">
    <text evidence="1">The sequence shown here is derived from an EMBL/GenBank/DDBJ whole genome shotgun (WGS) entry which is preliminary data.</text>
</comment>
<reference evidence="1" key="1">
    <citation type="submission" date="2020-12" db="EMBL/GenBank/DDBJ databases">
        <title>Genomic characterization of non-nitrogen-fixing Frankia strains.</title>
        <authorList>
            <person name="Carlos-Shanley C."/>
            <person name="Guerra T."/>
            <person name="Hahn D."/>
        </authorList>
    </citation>
    <scope>NUCLEOTIDE SEQUENCE</scope>
    <source>
        <strain evidence="1">CN6</strain>
    </source>
</reference>
<dbReference type="InterPro" id="IPR029033">
    <property type="entry name" value="His_PPase_superfam"/>
</dbReference>
<dbReference type="Pfam" id="PF00300">
    <property type="entry name" value="His_Phos_1"/>
    <property type="match status" value="1"/>
</dbReference>
<evidence type="ECO:0000313" key="2">
    <source>
        <dbReference type="Proteomes" id="UP000604475"/>
    </source>
</evidence>
<evidence type="ECO:0000313" key="1">
    <source>
        <dbReference type="EMBL" id="MBL7627625.1"/>
    </source>
</evidence>
<protein>
    <submittedName>
        <fullName evidence="1">Histidine phosphatase family protein</fullName>
    </submittedName>
</protein>
<accession>A0A937REQ8</accession>
<gene>
    <name evidence="1" type="ORF">I7412_10685</name>
</gene>
<name>A0A937REQ8_9ACTN</name>
<organism evidence="1 2">
    <name type="scientific">Frankia nepalensis</name>
    <dbReference type="NCBI Taxonomy" id="1836974"/>
    <lineage>
        <taxon>Bacteria</taxon>
        <taxon>Bacillati</taxon>
        <taxon>Actinomycetota</taxon>
        <taxon>Actinomycetes</taxon>
        <taxon>Frankiales</taxon>
        <taxon>Frankiaceae</taxon>
        <taxon>Frankia</taxon>
    </lineage>
</organism>
<dbReference type="CDD" id="cd07067">
    <property type="entry name" value="HP_PGM_like"/>
    <property type="match status" value="1"/>
</dbReference>
<proteinExistence type="predicted"/>
<keyword evidence="2" id="KW-1185">Reference proteome</keyword>
<dbReference type="InterPro" id="IPR013078">
    <property type="entry name" value="His_Pase_superF_clade-1"/>
</dbReference>